<proteinExistence type="predicted"/>
<organism evidence="1 2">
    <name type="scientific">Pithovirus sibericum</name>
    <dbReference type="NCBI Taxonomy" id="1450746"/>
    <lineage>
        <taxon>Viruses</taxon>
        <taxon>Pithoviruses</taxon>
        <taxon>Orthopithovirinae</taxon>
        <taxon>Alphapithovirus</taxon>
        <taxon>Alphapithovirus sibericum</taxon>
    </lineage>
</organism>
<dbReference type="SMART" id="SM01425">
    <property type="entry name" value="EsV_1_7"/>
    <property type="match status" value="2"/>
</dbReference>
<dbReference type="RefSeq" id="YP_009001245.1">
    <property type="nucleotide sequence ID" value="NC_023423.1"/>
</dbReference>
<dbReference type="KEGG" id="vg:18266371"/>
<reference evidence="1 2" key="1">
    <citation type="journal article" date="2014" name="Proc. Natl. Acad. Sci. U.S.A.">
        <title>Thirty-thousand-year-old distant relative of giant icosahedral DNA viruses with a pandoravirus morphology.</title>
        <authorList>
            <person name="Legendre M."/>
            <person name="Bartoli J."/>
            <person name="Shmakova L."/>
            <person name="Jeudy S."/>
            <person name="Labadie K."/>
            <person name="Adrait A."/>
            <person name="Lescot M."/>
            <person name="Poirot O."/>
            <person name="Bertaux L."/>
            <person name="Bruley C."/>
            <person name="Coute Y."/>
            <person name="Rivkina E."/>
            <person name="Abergel C."/>
            <person name="Claverie J.M."/>
        </authorList>
    </citation>
    <scope>NUCLEOTIDE SEQUENCE [LARGE SCALE GENOMIC DNA]</scope>
    <source>
        <strain evidence="1">P1084-T</strain>
    </source>
</reference>
<keyword evidence="2" id="KW-1185">Reference proteome</keyword>
<sequence>MTCRYEGCNTRAQYGFIGRTIGTRCSAHREKDMINLSRKCHTEGCVGKAKFRKPRESRSTACLSHRQFGMISRDSFRCPGLGCDKKDQMFIHTRNKIGCCYFHRTVELPPGDIFFSQIPGWKSSIEFQENFLTMEPISFHLQPVIDQECEPGVNCLGEFWLGKSWEKMYCKFHFLSGVESESQMEVEIFV</sequence>
<evidence type="ECO:0000313" key="2">
    <source>
        <dbReference type="Proteomes" id="UP000202176"/>
    </source>
</evidence>
<dbReference type="EMBL" id="KF740664">
    <property type="protein sequence ID" value="AHH01910.1"/>
    <property type="molecule type" value="Genomic_DNA"/>
</dbReference>
<accession>W5SAU8</accession>
<dbReference type="InterPro" id="IPR043822">
    <property type="entry name" value="EsV_1_7_cys"/>
</dbReference>
<gene>
    <name evidence="1" type="ORF">pv_343</name>
</gene>
<evidence type="ECO:0000313" key="1">
    <source>
        <dbReference type="EMBL" id="AHH01910.1"/>
    </source>
</evidence>
<dbReference type="GeneID" id="18266371"/>
<protein>
    <submittedName>
        <fullName evidence="1">Uncharacterized protein</fullName>
    </submittedName>
</protein>
<name>W5SAU8_9VIRU</name>
<dbReference type="Pfam" id="PF19114">
    <property type="entry name" value="EsV_1_7_cys"/>
    <property type="match status" value="2"/>
</dbReference>
<dbReference type="Proteomes" id="UP000202176">
    <property type="component" value="Segment"/>
</dbReference>